<evidence type="ECO:0000313" key="2">
    <source>
        <dbReference type="Proteomes" id="UP000250671"/>
    </source>
</evidence>
<dbReference type="Proteomes" id="UP000250671">
    <property type="component" value="Unassembled WGS sequence"/>
</dbReference>
<name>A0A2X7JRM0_ECOLX</name>
<dbReference type="RefSeq" id="WP_059239173.1">
    <property type="nucleotide sequence ID" value="NZ_UCZA01000014.1"/>
</dbReference>
<organism evidence="1 2">
    <name type="scientific">Escherichia coli</name>
    <dbReference type="NCBI Taxonomy" id="562"/>
    <lineage>
        <taxon>Bacteria</taxon>
        <taxon>Pseudomonadati</taxon>
        <taxon>Pseudomonadota</taxon>
        <taxon>Gammaproteobacteria</taxon>
        <taxon>Enterobacterales</taxon>
        <taxon>Enterobacteriaceae</taxon>
        <taxon>Escherichia</taxon>
    </lineage>
</organism>
<dbReference type="EMBL" id="UCZA01000014">
    <property type="protein sequence ID" value="SQP82354.1"/>
    <property type="molecule type" value="Genomic_DNA"/>
</dbReference>
<protein>
    <submittedName>
        <fullName evidence="1">Uncharacterized protein</fullName>
    </submittedName>
</protein>
<dbReference type="AlphaFoldDB" id="A0A2X7JRM0"/>
<proteinExistence type="predicted"/>
<reference evidence="1 2" key="1">
    <citation type="submission" date="2018-06" db="EMBL/GenBank/DDBJ databases">
        <authorList>
            <consortium name="Pathogen Informatics"/>
            <person name="Doyle S."/>
        </authorList>
    </citation>
    <scope>NUCLEOTIDE SEQUENCE [LARGE SCALE GENOMIC DNA]</scope>
    <source>
        <strain evidence="1 2">VREC0535</strain>
    </source>
</reference>
<evidence type="ECO:0000313" key="1">
    <source>
        <dbReference type="EMBL" id="SQP82354.1"/>
    </source>
</evidence>
<sequence length="61" mass="6853">MTRQHWTHRTPRKAARCVLALFLVMLLPVGCTDINRAGQLFDAAAQVCRIIDGIRQCSSQN</sequence>
<accession>A0A2X7JRM0</accession>
<gene>
    <name evidence="1" type="ORF">SAMEA3752557_02601</name>
</gene>